<reference evidence="1 2" key="1">
    <citation type="submission" date="2011-02" db="EMBL/GenBank/DDBJ databases">
        <title>The Genome Sequence of Sphaeroforma arctica JP610.</title>
        <authorList>
            <consortium name="The Broad Institute Genome Sequencing Platform"/>
            <person name="Russ C."/>
            <person name="Cuomo C."/>
            <person name="Young S.K."/>
            <person name="Zeng Q."/>
            <person name="Gargeya S."/>
            <person name="Alvarado L."/>
            <person name="Berlin A."/>
            <person name="Chapman S.B."/>
            <person name="Chen Z."/>
            <person name="Freedman E."/>
            <person name="Gellesch M."/>
            <person name="Goldberg J."/>
            <person name="Griggs A."/>
            <person name="Gujja S."/>
            <person name="Heilman E."/>
            <person name="Heiman D."/>
            <person name="Howarth C."/>
            <person name="Mehta T."/>
            <person name="Neiman D."/>
            <person name="Pearson M."/>
            <person name="Roberts A."/>
            <person name="Saif S."/>
            <person name="Shea T."/>
            <person name="Shenoy N."/>
            <person name="Sisk P."/>
            <person name="Stolte C."/>
            <person name="Sykes S."/>
            <person name="White J."/>
            <person name="Yandava C."/>
            <person name="Burger G."/>
            <person name="Gray M.W."/>
            <person name="Holland P.W.H."/>
            <person name="King N."/>
            <person name="Lang F.B.F."/>
            <person name="Roger A.J."/>
            <person name="Ruiz-Trillo I."/>
            <person name="Haas B."/>
            <person name="Nusbaum C."/>
            <person name="Birren B."/>
        </authorList>
    </citation>
    <scope>NUCLEOTIDE SEQUENCE [LARGE SCALE GENOMIC DNA]</scope>
    <source>
        <strain evidence="1 2">JP610</strain>
    </source>
</reference>
<dbReference type="AlphaFoldDB" id="A0A0L0FY16"/>
<evidence type="ECO:0000313" key="2">
    <source>
        <dbReference type="Proteomes" id="UP000054560"/>
    </source>
</evidence>
<sequence>MRRNRDVVLPCLREMKDIALKKRQKRWNDSKKIVEFEVGDVVNVMARNSDTTISVADKKSGTYEVNNVDGSSVLNIGSHRTPTTEIILRHTREATAPLMSYEFKKDLGKYKHEDMTYYTTEFADGAQYDLPSSEFDDPDVLKAFDKKFCKRLHNNKADTEAILPTNNRPDVVKVYPQTSSIPSFKDHGM</sequence>
<evidence type="ECO:0000313" key="1">
    <source>
        <dbReference type="EMBL" id="KNC81725.1"/>
    </source>
</evidence>
<protein>
    <submittedName>
        <fullName evidence="1">Uncharacterized protein</fullName>
    </submittedName>
</protein>
<organism evidence="1 2">
    <name type="scientific">Sphaeroforma arctica JP610</name>
    <dbReference type="NCBI Taxonomy" id="667725"/>
    <lineage>
        <taxon>Eukaryota</taxon>
        <taxon>Ichthyosporea</taxon>
        <taxon>Ichthyophonida</taxon>
        <taxon>Sphaeroforma</taxon>
    </lineage>
</organism>
<accession>A0A0L0FY16</accession>
<dbReference type="RefSeq" id="XP_014155627.1">
    <property type="nucleotide sequence ID" value="XM_014300152.1"/>
</dbReference>
<proteinExistence type="predicted"/>
<dbReference type="EMBL" id="KQ242003">
    <property type="protein sequence ID" value="KNC81725.1"/>
    <property type="molecule type" value="Genomic_DNA"/>
</dbReference>
<dbReference type="GeneID" id="25906470"/>
<gene>
    <name evidence="1" type="ORF">SARC_05966</name>
</gene>
<dbReference type="Proteomes" id="UP000054560">
    <property type="component" value="Unassembled WGS sequence"/>
</dbReference>
<keyword evidence="2" id="KW-1185">Reference proteome</keyword>
<name>A0A0L0FY16_9EUKA</name>